<dbReference type="OrthoDB" id="7874906at2"/>
<accession>A0A1R3WAL8</accession>
<organism evidence="1 2">
    <name type="scientific">Pontibaca methylaminivorans</name>
    <dbReference type="NCBI Taxonomy" id="515897"/>
    <lineage>
        <taxon>Bacteria</taxon>
        <taxon>Pseudomonadati</taxon>
        <taxon>Pseudomonadota</taxon>
        <taxon>Alphaproteobacteria</taxon>
        <taxon>Rhodobacterales</taxon>
        <taxon>Roseobacteraceae</taxon>
        <taxon>Pontibaca</taxon>
    </lineage>
</organism>
<keyword evidence="2" id="KW-1185">Reference proteome</keyword>
<gene>
    <name evidence="1" type="ORF">SAMN05421849_0225</name>
</gene>
<name>A0A1R3WAL8_9RHOB</name>
<dbReference type="EMBL" id="FTPS01000001">
    <property type="protein sequence ID" value="SIT74865.1"/>
    <property type="molecule type" value="Genomic_DNA"/>
</dbReference>
<dbReference type="Proteomes" id="UP000192455">
    <property type="component" value="Unassembled WGS sequence"/>
</dbReference>
<evidence type="ECO:0000313" key="1">
    <source>
        <dbReference type="EMBL" id="SIT74865.1"/>
    </source>
</evidence>
<keyword evidence="1" id="KW-0808">Transferase</keyword>
<dbReference type="AlphaFoldDB" id="A0A1R3WAL8"/>
<sequence length="274" mass="31229">MQVVGICRFSLLGKGDWKAFRDKSDEEVQAVLDDRAGLLFDPVRLEARLRSFEHLTLASLRAQSDQDFHFIVLASRQMPEEYKTRLRALCAGVPQVTLRFFPVTMAHRAQRRVFRALGFDYSRTLQFRLDDDDCLCRDFVALMKAHTFERMQGDGVFVASLRNVMYSAIGGPLAGVYHWPVEFMSAGAAMRHPGKSIYQFGHFGMARRFPNVVIDGHLALVTNNGMNDTRLTRKMIRRRSMERMSRAEIDRAIRDFFPFLSGESRAIAGIGPAD</sequence>
<dbReference type="STRING" id="515897.SAMN05421849_0225"/>
<proteinExistence type="predicted"/>
<protein>
    <submittedName>
        <fullName evidence="1">Putative rhamnosyl transferase</fullName>
    </submittedName>
</protein>
<dbReference type="GO" id="GO:0016740">
    <property type="term" value="F:transferase activity"/>
    <property type="evidence" value="ECO:0007669"/>
    <property type="project" value="UniProtKB-KW"/>
</dbReference>
<dbReference type="Pfam" id="PF11316">
    <property type="entry name" value="Rhamno_transf"/>
    <property type="match status" value="1"/>
</dbReference>
<evidence type="ECO:0000313" key="2">
    <source>
        <dbReference type="Proteomes" id="UP000192455"/>
    </source>
</evidence>
<dbReference type="RefSeq" id="WP_076646507.1">
    <property type="nucleotide sequence ID" value="NZ_FTPS01000001.1"/>
</dbReference>
<reference evidence="1 2" key="1">
    <citation type="submission" date="2017-01" db="EMBL/GenBank/DDBJ databases">
        <authorList>
            <person name="Mah S.A."/>
            <person name="Swanson W.J."/>
            <person name="Moy G.W."/>
            <person name="Vacquier V.D."/>
        </authorList>
    </citation>
    <scope>NUCLEOTIDE SEQUENCE [LARGE SCALE GENOMIC DNA]</scope>
    <source>
        <strain evidence="1 2">DSM 21219</strain>
    </source>
</reference>
<dbReference type="InterPro" id="IPR021466">
    <property type="entry name" value="Put_rhamnosyl_transferase"/>
</dbReference>